<dbReference type="EMBL" id="QXFU01005350">
    <property type="protein sequence ID" value="KAE8964713.1"/>
    <property type="molecule type" value="Genomic_DNA"/>
</dbReference>
<proteinExistence type="predicted"/>
<reference evidence="1 2" key="1">
    <citation type="submission" date="2018-09" db="EMBL/GenBank/DDBJ databases">
        <title>Genomic investigation of the strawberry pathogen Phytophthora fragariae indicates pathogenicity is determined by transcriptional variation in three key races.</title>
        <authorList>
            <person name="Adams T.M."/>
            <person name="Armitage A.D."/>
            <person name="Sobczyk M.K."/>
            <person name="Bates H.J."/>
            <person name="Dunwell J.M."/>
            <person name="Nellist C.F."/>
            <person name="Harrison R.J."/>
        </authorList>
    </citation>
    <scope>NUCLEOTIDE SEQUENCE [LARGE SCALE GENOMIC DNA]</scope>
    <source>
        <strain evidence="1 2">SCRP324</strain>
    </source>
</reference>
<evidence type="ECO:0000313" key="1">
    <source>
        <dbReference type="EMBL" id="KAE8964713.1"/>
    </source>
</evidence>
<protein>
    <recommendedName>
        <fullName evidence="3">Crinkler (CRN) family protein</fullName>
    </recommendedName>
</protein>
<organism evidence="1 2">
    <name type="scientific">Phytophthora rubi</name>
    <dbReference type="NCBI Taxonomy" id="129364"/>
    <lineage>
        <taxon>Eukaryota</taxon>
        <taxon>Sar</taxon>
        <taxon>Stramenopiles</taxon>
        <taxon>Oomycota</taxon>
        <taxon>Peronosporomycetes</taxon>
        <taxon>Peronosporales</taxon>
        <taxon>Peronosporaceae</taxon>
        <taxon>Phytophthora</taxon>
    </lineage>
</organism>
<accession>A0A6A3H6T7</accession>
<evidence type="ECO:0008006" key="3">
    <source>
        <dbReference type="Google" id="ProtNLM"/>
    </source>
</evidence>
<dbReference type="OrthoDB" id="122900at2759"/>
<name>A0A6A3H6T7_9STRA</name>
<sequence length="499" mass="56365">MAPDSNGGMNEAAFQRNVFRACGLLVVLMGTDSKITTLVKHSRHSRGSPHMWMSVVPRFPSYQFMLFAQNEKEIWPDVVKQYPVVEVIAQQSRGGFSRHFIDEVVSRFTRDPKIDVCDLLDAAFSRVCKEMHRTKFFLHSTIGIAFQLLAISYTNAMGGEEEAVAISSASPRESGPAQKKRRVQVKTAGMHEHFANLVDEEITDVAISIERLQTLDDRGWEPRCSFARIKDDMLLYLAILGGKTYPTYYDLISDTNYSTKWAFSIGKANAYVTAENTQAPTLNYKKYENMVAHAIFSSSRRNGVRGIPVRDFLPCFFGEFEDKLWMKEVLLLEGSEADSSDLLAGYDTGALAKRTIPFLAPPNSKWPQPILDTNDDGCKFGHLICAVDAYRCDLCVKDLDKAVFICECKYWELEVDINLVTRIFTGLETKWGCDWKVVVVFCSQLAICRADWKCQSVGCVKFKRGKRAGTAIANWVFQPEPKERDKLMIVVESTLMTDS</sequence>
<dbReference type="AlphaFoldDB" id="A0A6A3H6T7"/>
<comment type="caution">
    <text evidence="1">The sequence shown here is derived from an EMBL/GenBank/DDBJ whole genome shotgun (WGS) entry which is preliminary data.</text>
</comment>
<evidence type="ECO:0000313" key="2">
    <source>
        <dbReference type="Proteomes" id="UP000435112"/>
    </source>
</evidence>
<dbReference type="Proteomes" id="UP000435112">
    <property type="component" value="Unassembled WGS sequence"/>
</dbReference>
<gene>
    <name evidence="1" type="ORF">PR002_g28893</name>
</gene>